<proteinExistence type="inferred from homology"/>
<evidence type="ECO:0000313" key="5">
    <source>
        <dbReference type="EMBL" id="KGQ13207.1"/>
    </source>
</evidence>
<comment type="similarity">
    <text evidence="1">Belongs to the DSD1 family.</text>
</comment>
<feature type="domain" description="D-serine dehydratase-like" evidence="4">
    <location>
        <begin position="657"/>
        <end position="764"/>
    </location>
</feature>
<dbReference type="SUPFAM" id="SSF51419">
    <property type="entry name" value="PLP-binding barrel"/>
    <property type="match status" value="1"/>
</dbReference>
<dbReference type="PANTHER" id="PTHR28004:SF2">
    <property type="entry name" value="D-SERINE DEHYDRATASE"/>
    <property type="match status" value="1"/>
</dbReference>
<dbReference type="InterPro" id="IPR042208">
    <property type="entry name" value="D-ser_dehydrat-like_sf"/>
</dbReference>
<dbReference type="HOGENOM" id="CLU_359399_0_0_1"/>
<accession>A0A0A2W3K7</accession>
<dbReference type="EMBL" id="ANFO01000051">
    <property type="protein sequence ID" value="KGQ13207.1"/>
    <property type="molecule type" value="Genomic_DNA"/>
</dbReference>
<dbReference type="AlphaFoldDB" id="A0A0A2W3K7"/>
<evidence type="ECO:0000256" key="1">
    <source>
        <dbReference type="ARBA" id="ARBA00005323"/>
    </source>
</evidence>
<evidence type="ECO:0000313" key="6">
    <source>
        <dbReference type="Proteomes" id="UP000030106"/>
    </source>
</evidence>
<dbReference type="InterPro" id="IPR036866">
    <property type="entry name" value="RibonucZ/Hydroxyglut_hydro"/>
</dbReference>
<dbReference type="PANTHER" id="PTHR28004">
    <property type="entry name" value="ZGC:162816-RELATED"/>
    <property type="match status" value="1"/>
</dbReference>
<name>A0A0A2W3K7_BEABA</name>
<dbReference type="Gene3D" id="2.40.37.20">
    <property type="entry name" value="D-serine dehydratase-like domain"/>
    <property type="match status" value="1"/>
</dbReference>
<protein>
    <submittedName>
        <fullName evidence="5">D-serine dehydratase</fullName>
    </submittedName>
</protein>
<evidence type="ECO:0000256" key="2">
    <source>
        <dbReference type="ARBA" id="ARBA00023239"/>
    </source>
</evidence>
<dbReference type="InterPro" id="IPR051466">
    <property type="entry name" value="D-amino_acid_metab_enzyme"/>
</dbReference>
<dbReference type="InterPro" id="IPR001608">
    <property type="entry name" value="Ala_racemase_N"/>
</dbReference>
<organism evidence="5 6">
    <name type="scientific">Beauveria bassiana D1-5</name>
    <dbReference type="NCBI Taxonomy" id="1245745"/>
    <lineage>
        <taxon>Eukaryota</taxon>
        <taxon>Fungi</taxon>
        <taxon>Dikarya</taxon>
        <taxon>Ascomycota</taxon>
        <taxon>Pezizomycotina</taxon>
        <taxon>Sordariomycetes</taxon>
        <taxon>Hypocreomycetidae</taxon>
        <taxon>Hypocreales</taxon>
        <taxon>Cordycipitaceae</taxon>
        <taxon>Beauveria</taxon>
    </lineage>
</organism>
<dbReference type="Pfam" id="PF01168">
    <property type="entry name" value="Ala_racemase_N"/>
    <property type="match status" value="1"/>
</dbReference>
<dbReference type="SMART" id="SM01119">
    <property type="entry name" value="D-ser_dehydrat"/>
    <property type="match status" value="1"/>
</dbReference>
<dbReference type="GO" id="GO:0008721">
    <property type="term" value="F:D-serine ammonia-lyase activity"/>
    <property type="evidence" value="ECO:0007669"/>
    <property type="project" value="TreeGrafter"/>
</dbReference>
<evidence type="ECO:0000259" key="3">
    <source>
        <dbReference type="SMART" id="SM00849"/>
    </source>
</evidence>
<dbReference type="SMART" id="SM00849">
    <property type="entry name" value="Lactamase_B"/>
    <property type="match status" value="1"/>
</dbReference>
<dbReference type="InterPro" id="IPR026956">
    <property type="entry name" value="D-ser_dehydrat-like_dom"/>
</dbReference>
<dbReference type="SUPFAM" id="SSF56281">
    <property type="entry name" value="Metallo-hydrolase/oxidoreductase"/>
    <property type="match status" value="1"/>
</dbReference>
<gene>
    <name evidence="5" type="ORF">BBAD15_g1026</name>
</gene>
<dbReference type="CDD" id="cd06812">
    <property type="entry name" value="PLPDE_III_DSD_D-TA_like_1"/>
    <property type="match status" value="1"/>
</dbReference>
<dbReference type="Pfam" id="PF00753">
    <property type="entry name" value="Lactamase_B"/>
    <property type="match status" value="1"/>
</dbReference>
<dbReference type="InterPro" id="IPR029066">
    <property type="entry name" value="PLP-binding_barrel"/>
</dbReference>
<dbReference type="CDD" id="cd07720">
    <property type="entry name" value="OPHC2-like_MBL-fold"/>
    <property type="match status" value="1"/>
</dbReference>
<dbReference type="InterPro" id="IPR001279">
    <property type="entry name" value="Metallo-B-lactamas"/>
</dbReference>
<dbReference type="Gene3D" id="3.60.15.10">
    <property type="entry name" value="Ribonuclease Z/Hydroxyacylglutathione hydrolase-like"/>
    <property type="match status" value="1"/>
</dbReference>
<keyword evidence="2" id="KW-0456">Lyase</keyword>
<evidence type="ECO:0000259" key="4">
    <source>
        <dbReference type="SMART" id="SM01119"/>
    </source>
</evidence>
<dbReference type="Proteomes" id="UP000030106">
    <property type="component" value="Unassembled WGS sequence"/>
</dbReference>
<feature type="domain" description="Metallo-beta-lactamase" evidence="3">
    <location>
        <begin position="32"/>
        <end position="236"/>
    </location>
</feature>
<comment type="caution">
    <text evidence="5">The sequence shown here is derived from an EMBL/GenBank/DDBJ whole genome shotgun (WGS) entry which is preliminary data.</text>
</comment>
<dbReference type="Gene3D" id="3.20.20.10">
    <property type="entry name" value="Alanine racemase"/>
    <property type="match status" value="1"/>
</dbReference>
<dbReference type="Pfam" id="PF14031">
    <property type="entry name" value="D-ser_dehydrat"/>
    <property type="match status" value="1"/>
</dbReference>
<sequence length="779" mass="85310">MPASLDLLSGIDLAEAEAIQQSAGLAEPGNIHINGYLIRGQDLTLLVDTGTGGRNNVGGQLRANLAALGVCPDDVDAVLLTHCHPDHIGGLLDAEGNPVYRQAKLYLHPLEAEYWRDDEKQRGANERGKLNFRLARQTLEAYAPNLRFFSQREITAGILPVWLPGHTPGHTGFRIDADDKSLLIWGDIVHYPHIQSAQPSAAILFDHIPFGSHDYPPARQRPLFYYPPFIAGQPGRDPLRAVPLWAGKTPQRHVFAVFPQRNTVVLHQLFRHQRRAFSAQVFRGSADKALVRRKLNAVHAGVAQLADKNHQIPFVQRGPVRVIGERQFHFKAFMLRGVFPQQRRNIVVAKPQRGQHPQLASHLLPPVVQGRLQPGQFGEDLLRPAQQQRTFIVSHHRRPAMPADWMTTLDTPFLLIEKSKYLGNIERLYSRVDALGSEVRPHLKTLRSIEAARFLLKQSDSPATVSTLAEAEAFAAAGYTNLLYAVGIAPHKLPRAAALMAKGVNLHILLDSEPQSTAVAEYGQAHGVAFSVFIEVDCDGHRGGLPPHSEALLTLARIIEASGSTLTGLLAHAGESYNCRTEDAILAAARAECAAIKTAGEHLRAQGYACPVLSVGATPTAHFADDLAGIHEVRAGVFTTFDLVMKNVGVCRLEDIAISVVATVIGHNREKGWVFIDAGWMALSRDRGTAAQSQDYGYGQVCSLEGSPYENLLVTTTNQEHGIIALPDSSVLAVDDFPVGSRVRILPNHACATAAMHQQYQVLSEDGQGHEVWQRILGW</sequence>
<dbReference type="GO" id="GO:0036088">
    <property type="term" value="P:D-serine catabolic process"/>
    <property type="evidence" value="ECO:0007669"/>
    <property type="project" value="TreeGrafter"/>
</dbReference>
<reference evidence="5 6" key="1">
    <citation type="submission" date="2012-10" db="EMBL/GenBank/DDBJ databases">
        <title>Genome sequencing and analysis of entomopathogenic fungi Beauveria bassiana D1-5.</title>
        <authorList>
            <person name="Li Q."/>
            <person name="Wang L."/>
            <person name="Zhang Z."/>
            <person name="Wang Q."/>
            <person name="Ren J."/>
            <person name="Wang M."/>
            <person name="Xu W."/>
            <person name="Wang J."/>
            <person name="Lu Y."/>
            <person name="Du Q."/>
            <person name="Sun Z."/>
        </authorList>
    </citation>
    <scope>NUCLEOTIDE SEQUENCE [LARGE SCALE GENOMIC DNA]</scope>
    <source>
        <strain evidence="5 6">D1-5</strain>
    </source>
</reference>
<dbReference type="STRING" id="1245745.A0A0A2W3K7"/>